<keyword evidence="5 13" id="KW-0808">Transferase</keyword>
<dbReference type="PIRSF" id="PIRSF000847">
    <property type="entry name" value="Phos_ph_gly_syn"/>
    <property type="match status" value="1"/>
</dbReference>
<keyword evidence="9 14" id="KW-0472">Membrane</keyword>
<keyword evidence="8" id="KW-0443">Lipid metabolism</keyword>
<dbReference type="GO" id="GO:0016020">
    <property type="term" value="C:membrane"/>
    <property type="evidence" value="ECO:0007669"/>
    <property type="project" value="UniProtKB-SubCell"/>
</dbReference>
<dbReference type="Proteomes" id="UP000444980">
    <property type="component" value="Unassembled WGS sequence"/>
</dbReference>
<dbReference type="InterPro" id="IPR048254">
    <property type="entry name" value="CDP_ALCOHOL_P_TRANSF_CS"/>
</dbReference>
<reference evidence="16" key="1">
    <citation type="submission" date="2019-06" db="EMBL/GenBank/DDBJ databases">
        <title>Gordonia isolated from sludge of a wastewater treatment plant.</title>
        <authorList>
            <person name="Tamura T."/>
            <person name="Aoyama K."/>
            <person name="Kang Y."/>
            <person name="Saito S."/>
            <person name="Akiyama N."/>
            <person name="Yazawa K."/>
            <person name="Gonoi T."/>
            <person name="Mikami Y."/>
        </authorList>
    </citation>
    <scope>NUCLEOTIDE SEQUENCE [LARGE SCALE GENOMIC DNA]</scope>
    <source>
        <strain evidence="16">NBRC 107697</strain>
    </source>
</reference>
<dbReference type="InterPro" id="IPR004570">
    <property type="entry name" value="Phosphatidylglycerol_P_synth"/>
</dbReference>
<comment type="pathway">
    <text evidence="2">Lipid metabolism; phospholipid metabolism.</text>
</comment>
<evidence type="ECO:0000256" key="13">
    <source>
        <dbReference type="RuleBase" id="RU003750"/>
    </source>
</evidence>
<feature type="transmembrane region" description="Helical" evidence="14">
    <location>
        <begin position="31"/>
        <end position="52"/>
    </location>
</feature>
<dbReference type="UniPathway" id="UPA00085"/>
<comment type="similarity">
    <text evidence="3 13">Belongs to the CDP-alcohol phosphatidyltransferase class-I family.</text>
</comment>
<gene>
    <name evidence="15" type="ORF">nbrc107697_22180</name>
</gene>
<keyword evidence="6 14" id="KW-0812">Transmembrane</keyword>
<dbReference type="InterPro" id="IPR000462">
    <property type="entry name" value="CDP-OH_P_trans"/>
</dbReference>
<dbReference type="EMBL" id="BJOU01000001">
    <property type="protein sequence ID" value="GED98179.1"/>
    <property type="molecule type" value="Genomic_DNA"/>
</dbReference>
<dbReference type="AlphaFoldDB" id="A0A7I9UZ36"/>
<dbReference type="Pfam" id="PF01066">
    <property type="entry name" value="CDP-OH_P_transf"/>
    <property type="match status" value="1"/>
</dbReference>
<evidence type="ECO:0000256" key="5">
    <source>
        <dbReference type="ARBA" id="ARBA00022679"/>
    </source>
</evidence>
<evidence type="ECO:0000256" key="3">
    <source>
        <dbReference type="ARBA" id="ARBA00010441"/>
    </source>
</evidence>
<keyword evidence="10" id="KW-0594">Phospholipid biosynthesis</keyword>
<dbReference type="RefSeq" id="WP_161927397.1">
    <property type="nucleotide sequence ID" value="NZ_BJOU01000001.1"/>
</dbReference>
<organism evidence="15 16">
    <name type="scientific">Gordonia crocea</name>
    <dbReference type="NCBI Taxonomy" id="589162"/>
    <lineage>
        <taxon>Bacteria</taxon>
        <taxon>Bacillati</taxon>
        <taxon>Actinomycetota</taxon>
        <taxon>Actinomycetes</taxon>
        <taxon>Mycobacteriales</taxon>
        <taxon>Gordoniaceae</taxon>
        <taxon>Gordonia</taxon>
    </lineage>
</organism>
<evidence type="ECO:0000313" key="15">
    <source>
        <dbReference type="EMBL" id="GED98179.1"/>
    </source>
</evidence>
<dbReference type="OrthoDB" id="9796672at2"/>
<evidence type="ECO:0000256" key="4">
    <source>
        <dbReference type="ARBA" id="ARBA00022516"/>
    </source>
</evidence>
<keyword evidence="7 14" id="KW-1133">Transmembrane helix</keyword>
<accession>A0A7I9UZ36</accession>
<evidence type="ECO:0000256" key="12">
    <source>
        <dbReference type="NCBIfam" id="TIGR00560"/>
    </source>
</evidence>
<keyword evidence="11" id="KW-1208">Phospholipid metabolism</keyword>
<evidence type="ECO:0000256" key="1">
    <source>
        <dbReference type="ARBA" id="ARBA00004141"/>
    </source>
</evidence>
<feature type="transmembrane region" description="Helical" evidence="14">
    <location>
        <begin position="151"/>
        <end position="167"/>
    </location>
</feature>
<proteinExistence type="inferred from homology"/>
<evidence type="ECO:0000256" key="11">
    <source>
        <dbReference type="ARBA" id="ARBA00023264"/>
    </source>
</evidence>
<sequence>METCEDGSAAQERAPRAASAAAGHAPSVWNIANLLTVLRLLLVPVFVVVLFVEHGESTLWRWVAFLVFVGAAITDQVDGRLARRYDLVTDFGKIADPIADKALIGAALVGLSMLEVLPWWVTIVIIVREVGVTLLRFWVLRHGVIPASRGGKLKTMLQAIAIGLYLIPLPSPWVWSAHIVMAAAVVVTVVTGVDYVYQALNLRRRATAAADD</sequence>
<protein>
    <recommendedName>
        <fullName evidence="12">CDP-diacylglycerol--glycerol-3-phosphate 3-phosphatidyltransferase</fullName>
        <ecNumber evidence="12">2.7.8.5</ecNumber>
    </recommendedName>
</protein>
<evidence type="ECO:0000256" key="8">
    <source>
        <dbReference type="ARBA" id="ARBA00023098"/>
    </source>
</evidence>
<feature type="transmembrane region" description="Helical" evidence="14">
    <location>
        <begin position="59"/>
        <end position="77"/>
    </location>
</feature>
<dbReference type="NCBIfam" id="TIGR00560">
    <property type="entry name" value="pgsA"/>
    <property type="match status" value="1"/>
</dbReference>
<comment type="subcellular location">
    <subcellularLocation>
        <location evidence="1">Membrane</location>
        <topology evidence="1">Multi-pass membrane protein</topology>
    </subcellularLocation>
</comment>
<feature type="transmembrane region" description="Helical" evidence="14">
    <location>
        <begin position="117"/>
        <end position="139"/>
    </location>
</feature>
<evidence type="ECO:0000256" key="9">
    <source>
        <dbReference type="ARBA" id="ARBA00023136"/>
    </source>
</evidence>
<evidence type="ECO:0000256" key="7">
    <source>
        <dbReference type="ARBA" id="ARBA00022989"/>
    </source>
</evidence>
<dbReference type="GO" id="GO:0046474">
    <property type="term" value="P:glycerophospholipid biosynthetic process"/>
    <property type="evidence" value="ECO:0007669"/>
    <property type="project" value="TreeGrafter"/>
</dbReference>
<evidence type="ECO:0000313" key="16">
    <source>
        <dbReference type="Proteomes" id="UP000444980"/>
    </source>
</evidence>
<name>A0A7I9UZ36_9ACTN</name>
<dbReference type="Gene3D" id="1.20.120.1760">
    <property type="match status" value="1"/>
</dbReference>
<keyword evidence="16" id="KW-1185">Reference proteome</keyword>
<dbReference type="PANTHER" id="PTHR14269:SF52">
    <property type="entry name" value="PHOSPHATIDYLGLYCEROPHOSPHATE SYNTHASE-RELATED"/>
    <property type="match status" value="1"/>
</dbReference>
<dbReference type="EC" id="2.7.8.5" evidence="12"/>
<evidence type="ECO:0000256" key="14">
    <source>
        <dbReference type="SAM" id="Phobius"/>
    </source>
</evidence>
<dbReference type="InterPro" id="IPR050324">
    <property type="entry name" value="CDP-alcohol_PTase-I"/>
</dbReference>
<evidence type="ECO:0000256" key="6">
    <source>
        <dbReference type="ARBA" id="ARBA00022692"/>
    </source>
</evidence>
<feature type="transmembrane region" description="Helical" evidence="14">
    <location>
        <begin position="173"/>
        <end position="197"/>
    </location>
</feature>
<dbReference type="PANTHER" id="PTHR14269">
    <property type="entry name" value="CDP-DIACYLGLYCEROL--GLYCEROL-3-PHOSPHATE 3-PHOSPHATIDYLTRANSFERASE-RELATED"/>
    <property type="match status" value="1"/>
</dbReference>
<evidence type="ECO:0000256" key="2">
    <source>
        <dbReference type="ARBA" id="ARBA00005074"/>
    </source>
</evidence>
<dbReference type="InterPro" id="IPR043130">
    <property type="entry name" value="CDP-OH_PTrfase_TM_dom"/>
</dbReference>
<dbReference type="GO" id="GO:0008444">
    <property type="term" value="F:CDP-diacylglycerol-glycerol-3-phosphate 3-phosphatidyltransferase activity"/>
    <property type="evidence" value="ECO:0007669"/>
    <property type="project" value="UniProtKB-UniRule"/>
</dbReference>
<dbReference type="PROSITE" id="PS00379">
    <property type="entry name" value="CDP_ALCOHOL_P_TRANSF"/>
    <property type="match status" value="1"/>
</dbReference>
<evidence type="ECO:0000256" key="10">
    <source>
        <dbReference type="ARBA" id="ARBA00023209"/>
    </source>
</evidence>
<keyword evidence="4" id="KW-0444">Lipid biosynthesis</keyword>
<comment type="caution">
    <text evidence="15">The sequence shown here is derived from an EMBL/GenBank/DDBJ whole genome shotgun (WGS) entry which is preliminary data.</text>
</comment>